<dbReference type="Proteomes" id="UP000434639">
    <property type="component" value="Unassembled WGS sequence"/>
</dbReference>
<dbReference type="OrthoDB" id="2969981at2"/>
<keyword evidence="2" id="KW-1185">Reference proteome</keyword>
<evidence type="ECO:0000313" key="1">
    <source>
        <dbReference type="EMBL" id="MTH55692.1"/>
    </source>
</evidence>
<protein>
    <submittedName>
        <fullName evidence="1">Uncharacterized protein</fullName>
    </submittedName>
</protein>
<reference evidence="1 2" key="1">
    <citation type="journal article" date="2017" name="Int. J. Syst. Evol. Microbiol.">
        <title>Bacillus mangrovi sp. nov., isolated from a sediment sample from a mangrove forest.</title>
        <authorList>
            <person name="Gupta V."/>
            <person name="Singh P.K."/>
            <person name="Korpole S."/>
            <person name="Tanuku N.R.S."/>
            <person name="Pinnaka A.K."/>
        </authorList>
    </citation>
    <scope>NUCLEOTIDE SEQUENCE [LARGE SCALE GENOMIC DNA]</scope>
    <source>
        <strain evidence="1 2">KCTC 33872</strain>
    </source>
</reference>
<name>A0A7X2V6B4_9BACI</name>
<dbReference type="RefSeq" id="WP_155114190.1">
    <property type="nucleotide sequence ID" value="NZ_WMIB01000036.1"/>
</dbReference>
<proteinExistence type="predicted"/>
<accession>A0A7X2V6B4</accession>
<sequence>MSGAALKTNQHYTAEELDRYVSENDVILLSSNSGELFTDYNREYKVLMELEGYFEQSGNEKAFREKRAYVLEKA</sequence>
<dbReference type="AlphaFoldDB" id="A0A7X2V6B4"/>
<evidence type="ECO:0000313" key="2">
    <source>
        <dbReference type="Proteomes" id="UP000434639"/>
    </source>
</evidence>
<gene>
    <name evidence="1" type="ORF">GKZ89_20050</name>
</gene>
<dbReference type="EMBL" id="WMIB01000036">
    <property type="protein sequence ID" value="MTH55692.1"/>
    <property type="molecule type" value="Genomic_DNA"/>
</dbReference>
<organism evidence="1 2">
    <name type="scientific">Metabacillus mangrovi</name>
    <dbReference type="NCBI Taxonomy" id="1491830"/>
    <lineage>
        <taxon>Bacteria</taxon>
        <taxon>Bacillati</taxon>
        <taxon>Bacillota</taxon>
        <taxon>Bacilli</taxon>
        <taxon>Bacillales</taxon>
        <taxon>Bacillaceae</taxon>
        <taxon>Metabacillus</taxon>
    </lineage>
</organism>
<comment type="caution">
    <text evidence="1">The sequence shown here is derived from an EMBL/GenBank/DDBJ whole genome shotgun (WGS) entry which is preliminary data.</text>
</comment>